<dbReference type="EMBL" id="RBPH01000206">
    <property type="protein sequence ID" value="RMN78445.1"/>
    <property type="molecule type" value="Genomic_DNA"/>
</dbReference>
<comment type="caution">
    <text evidence="1">The sequence shown here is derived from an EMBL/GenBank/DDBJ whole genome shotgun (WGS) entry which is preliminary data.</text>
</comment>
<sequence length="120" mass="13509">MRLHFSWEESVGALSPVCSSNVVNRDVVTPLACLLTDDGGQLCLDAVPWLTEGLDRIRAAKEAKVNFVDWSRDAWGAELTKENAKIYSLYDENYFELITIDSFEMTLATWLDCKCSTNPI</sequence>
<reference evidence="1 2" key="1">
    <citation type="submission" date="2018-08" db="EMBL/GenBank/DDBJ databases">
        <title>Recombination of ecologically and evolutionarily significant loci maintains genetic cohesion in the Pseudomonas syringae species complex.</title>
        <authorList>
            <person name="Dillon M."/>
            <person name="Thakur S."/>
            <person name="Almeida R.N.D."/>
            <person name="Weir B.S."/>
            <person name="Guttman D.S."/>
        </authorList>
    </citation>
    <scope>NUCLEOTIDE SEQUENCE [LARGE SCALE GENOMIC DNA]</scope>
    <source>
        <strain evidence="1 2">ICMP 15201</strain>
    </source>
</reference>
<proteinExistence type="predicted"/>
<protein>
    <submittedName>
        <fullName evidence="1">Uncharacterized protein</fullName>
    </submittedName>
</protein>
<dbReference type="Proteomes" id="UP000269335">
    <property type="component" value="Unassembled WGS sequence"/>
</dbReference>
<gene>
    <name evidence="1" type="ORF">ALQ53_200205</name>
</gene>
<accession>A0AB37Q5H0</accession>
<name>A0AB37Q5H0_PSECA</name>
<evidence type="ECO:0000313" key="2">
    <source>
        <dbReference type="Proteomes" id="UP000269335"/>
    </source>
</evidence>
<dbReference type="AlphaFoldDB" id="A0AB37Q5H0"/>
<dbReference type="RefSeq" id="WP_147466756.1">
    <property type="nucleotide sequence ID" value="NZ_RBPH01000206.1"/>
</dbReference>
<organism evidence="1 2">
    <name type="scientific">Pseudomonas cannabina</name>
    <dbReference type="NCBI Taxonomy" id="86840"/>
    <lineage>
        <taxon>Bacteria</taxon>
        <taxon>Pseudomonadati</taxon>
        <taxon>Pseudomonadota</taxon>
        <taxon>Gammaproteobacteria</taxon>
        <taxon>Pseudomonadales</taxon>
        <taxon>Pseudomonadaceae</taxon>
        <taxon>Pseudomonas</taxon>
    </lineage>
</organism>
<evidence type="ECO:0000313" key="1">
    <source>
        <dbReference type="EMBL" id="RMN78445.1"/>
    </source>
</evidence>